<gene>
    <name evidence="7" type="ORF">GCM10009789_46690</name>
</gene>
<name>A0ABN2DVC4_9ACTN</name>
<dbReference type="Pfam" id="PF04542">
    <property type="entry name" value="Sigma70_r2"/>
    <property type="match status" value="1"/>
</dbReference>
<dbReference type="RefSeq" id="WP_344217279.1">
    <property type="nucleotide sequence ID" value="NZ_BAAAOS010000032.1"/>
</dbReference>
<dbReference type="NCBIfam" id="TIGR02937">
    <property type="entry name" value="sigma70-ECF"/>
    <property type="match status" value="1"/>
</dbReference>
<dbReference type="CDD" id="cd06171">
    <property type="entry name" value="Sigma70_r4"/>
    <property type="match status" value="1"/>
</dbReference>
<dbReference type="InterPro" id="IPR013324">
    <property type="entry name" value="RNA_pol_sigma_r3/r4-like"/>
</dbReference>
<dbReference type="PANTHER" id="PTHR30385">
    <property type="entry name" value="SIGMA FACTOR F FLAGELLAR"/>
    <property type="match status" value="1"/>
</dbReference>
<dbReference type="Gene3D" id="1.10.10.10">
    <property type="entry name" value="Winged helix-like DNA-binding domain superfamily/Winged helix DNA-binding domain"/>
    <property type="match status" value="2"/>
</dbReference>
<comment type="caution">
    <text evidence="7">The sequence shown here is derived from an EMBL/GenBank/DDBJ whole genome shotgun (WGS) entry which is preliminary data.</text>
</comment>
<dbReference type="InterPro" id="IPR013325">
    <property type="entry name" value="RNA_pol_sigma_r2"/>
</dbReference>
<feature type="domain" description="RNA polymerase sigma-70 region 2" evidence="5">
    <location>
        <begin position="53"/>
        <end position="116"/>
    </location>
</feature>
<dbReference type="Gene3D" id="1.20.120.1810">
    <property type="match status" value="1"/>
</dbReference>
<keyword evidence="3" id="KW-0238">DNA-binding</keyword>
<evidence type="ECO:0000256" key="3">
    <source>
        <dbReference type="ARBA" id="ARBA00023125"/>
    </source>
</evidence>
<evidence type="ECO:0000256" key="1">
    <source>
        <dbReference type="ARBA" id="ARBA00023015"/>
    </source>
</evidence>
<sequence length="265" mass="29485">MISEGSLSRVVNEAGNSRDRQAAEVERLLRLAACEQDRRRAALLEEAILAGVPTARAVASRYHRRGVDSDDLFQVAYVGLVKAANGYRPGPDTDFRSYGIPTIQGEIRRHFRDRAWMVRPPRRIQDLQAAINTAEGELAATLHRWPTFQDLADHLGVTLEQIIEAQRAQGCFQPASLDARLSGAPSLSLATLIPDPNDTYQLVDHVEALRPVVADLPARDRLILRRRFVDHRTQAEIGAEIGVSQMQVSRLLRNIMLVMRAALTG</sequence>
<keyword evidence="4" id="KW-0804">Transcription</keyword>
<dbReference type="EMBL" id="BAAAOS010000032">
    <property type="protein sequence ID" value="GAA1587827.1"/>
    <property type="molecule type" value="Genomic_DNA"/>
</dbReference>
<evidence type="ECO:0000259" key="6">
    <source>
        <dbReference type="Pfam" id="PF04545"/>
    </source>
</evidence>
<dbReference type="InterPro" id="IPR014284">
    <property type="entry name" value="RNA_pol_sigma-70_dom"/>
</dbReference>
<dbReference type="Proteomes" id="UP001500393">
    <property type="component" value="Unassembled WGS sequence"/>
</dbReference>
<dbReference type="InterPro" id="IPR036388">
    <property type="entry name" value="WH-like_DNA-bd_sf"/>
</dbReference>
<evidence type="ECO:0000313" key="8">
    <source>
        <dbReference type="Proteomes" id="UP001500393"/>
    </source>
</evidence>
<dbReference type="PANTHER" id="PTHR30385:SF4">
    <property type="entry name" value="RNA POLYMERASE SIGMA-E FACTOR"/>
    <property type="match status" value="1"/>
</dbReference>
<evidence type="ECO:0000256" key="4">
    <source>
        <dbReference type="ARBA" id="ARBA00023163"/>
    </source>
</evidence>
<reference evidence="7 8" key="1">
    <citation type="journal article" date="2019" name="Int. J. Syst. Evol. Microbiol.">
        <title>The Global Catalogue of Microorganisms (GCM) 10K type strain sequencing project: providing services to taxonomists for standard genome sequencing and annotation.</title>
        <authorList>
            <consortium name="The Broad Institute Genomics Platform"/>
            <consortium name="The Broad Institute Genome Sequencing Center for Infectious Disease"/>
            <person name="Wu L."/>
            <person name="Ma J."/>
        </authorList>
    </citation>
    <scope>NUCLEOTIDE SEQUENCE [LARGE SCALE GENOMIC DNA]</scope>
    <source>
        <strain evidence="7 8">JCM 14969</strain>
    </source>
</reference>
<evidence type="ECO:0000256" key="2">
    <source>
        <dbReference type="ARBA" id="ARBA00023082"/>
    </source>
</evidence>
<dbReference type="PRINTS" id="PR00046">
    <property type="entry name" value="SIGMA70FCT"/>
</dbReference>
<keyword evidence="1" id="KW-0805">Transcription regulation</keyword>
<accession>A0ABN2DVC4</accession>
<proteinExistence type="predicted"/>
<feature type="domain" description="RNA polymerase sigma-70 region 4" evidence="6">
    <location>
        <begin position="214"/>
        <end position="260"/>
    </location>
</feature>
<dbReference type="SUPFAM" id="SSF88946">
    <property type="entry name" value="Sigma2 domain of RNA polymerase sigma factors"/>
    <property type="match status" value="1"/>
</dbReference>
<dbReference type="InterPro" id="IPR007630">
    <property type="entry name" value="RNA_pol_sigma70_r4"/>
</dbReference>
<dbReference type="InterPro" id="IPR000943">
    <property type="entry name" value="RNA_pol_sigma70"/>
</dbReference>
<organism evidence="7 8">
    <name type="scientific">Kribbella sancticallisti</name>
    <dbReference type="NCBI Taxonomy" id="460087"/>
    <lineage>
        <taxon>Bacteria</taxon>
        <taxon>Bacillati</taxon>
        <taxon>Actinomycetota</taxon>
        <taxon>Actinomycetes</taxon>
        <taxon>Propionibacteriales</taxon>
        <taxon>Kribbellaceae</taxon>
        <taxon>Kribbella</taxon>
    </lineage>
</organism>
<evidence type="ECO:0000259" key="5">
    <source>
        <dbReference type="Pfam" id="PF04542"/>
    </source>
</evidence>
<keyword evidence="2" id="KW-0731">Sigma factor</keyword>
<keyword evidence="8" id="KW-1185">Reference proteome</keyword>
<dbReference type="Pfam" id="PF04545">
    <property type="entry name" value="Sigma70_r4"/>
    <property type="match status" value="1"/>
</dbReference>
<protein>
    <submittedName>
        <fullName evidence="7">SigB/SigF/SigG family RNA polymerase sigma factor</fullName>
    </submittedName>
</protein>
<dbReference type="SUPFAM" id="SSF88659">
    <property type="entry name" value="Sigma3 and sigma4 domains of RNA polymerase sigma factors"/>
    <property type="match status" value="2"/>
</dbReference>
<evidence type="ECO:0000313" key="7">
    <source>
        <dbReference type="EMBL" id="GAA1587827.1"/>
    </source>
</evidence>
<dbReference type="InterPro" id="IPR007627">
    <property type="entry name" value="RNA_pol_sigma70_r2"/>
</dbReference>